<evidence type="ECO:0000313" key="2">
    <source>
        <dbReference type="Proteomes" id="UP000078544"/>
    </source>
</evidence>
<name>A0A167YCG2_9HYPO</name>
<organism evidence="1 2">
    <name type="scientific">Moelleriella libera RCEF 2490</name>
    <dbReference type="NCBI Taxonomy" id="1081109"/>
    <lineage>
        <taxon>Eukaryota</taxon>
        <taxon>Fungi</taxon>
        <taxon>Dikarya</taxon>
        <taxon>Ascomycota</taxon>
        <taxon>Pezizomycotina</taxon>
        <taxon>Sordariomycetes</taxon>
        <taxon>Hypocreomycetidae</taxon>
        <taxon>Hypocreales</taxon>
        <taxon>Clavicipitaceae</taxon>
        <taxon>Moelleriella</taxon>
    </lineage>
</organism>
<dbReference type="STRING" id="1081109.A0A167YCG2"/>
<dbReference type="AlphaFoldDB" id="A0A167YCG2"/>
<sequence>MDIKECSLSPVFLSLPTRLVLITCCKAFWDKIGGKTAVHAVDDGGIQLYDLPNCQYFQVAMLEGKKSFQKIVDGEASVTDENLGQLVGEALALALQSEAKSVKQGASHTDFVIILATTHYMRFFHFHISPGYLASYQSIVKGTPDAELADCLRVNSTPWLDIKEAKHRKLIATFLLALVHWANQVIQ</sequence>
<evidence type="ECO:0000313" key="1">
    <source>
        <dbReference type="EMBL" id="KZZ91154.1"/>
    </source>
</evidence>
<dbReference type="Proteomes" id="UP000078544">
    <property type="component" value="Unassembled WGS sequence"/>
</dbReference>
<gene>
    <name evidence="1" type="ORF">AAL_06895</name>
</gene>
<comment type="caution">
    <text evidence="1">The sequence shown here is derived from an EMBL/GenBank/DDBJ whole genome shotgun (WGS) entry which is preliminary data.</text>
</comment>
<dbReference type="OrthoDB" id="4923338at2759"/>
<keyword evidence="2" id="KW-1185">Reference proteome</keyword>
<dbReference type="EMBL" id="AZGY01000019">
    <property type="protein sequence ID" value="KZZ91154.1"/>
    <property type="molecule type" value="Genomic_DNA"/>
</dbReference>
<protein>
    <submittedName>
        <fullName evidence="1">Uncharacterized protein</fullName>
    </submittedName>
</protein>
<reference evidence="1 2" key="1">
    <citation type="journal article" date="2016" name="Genome Biol. Evol.">
        <title>Divergent and convergent evolution of fungal pathogenicity.</title>
        <authorList>
            <person name="Shang Y."/>
            <person name="Xiao G."/>
            <person name="Zheng P."/>
            <person name="Cen K."/>
            <person name="Zhan S."/>
            <person name="Wang C."/>
        </authorList>
    </citation>
    <scope>NUCLEOTIDE SEQUENCE [LARGE SCALE GENOMIC DNA]</scope>
    <source>
        <strain evidence="1 2">RCEF 2490</strain>
    </source>
</reference>
<accession>A0A167YCG2</accession>
<proteinExistence type="predicted"/>